<dbReference type="PANTHER" id="PTHR30294:SF29">
    <property type="entry name" value="MULTIDRUG ABC TRANSPORTER PERMEASE YBHS-RELATED"/>
    <property type="match status" value="1"/>
</dbReference>
<accession>A0AB33Z0S2</accession>
<comment type="subcellular location">
    <subcellularLocation>
        <location evidence="1">Cell membrane</location>
        <topology evidence="1">Multi-pass membrane protein</topology>
    </subcellularLocation>
</comment>
<keyword evidence="5 6" id="KW-0472">Membrane</keyword>
<keyword evidence="2" id="KW-1003">Cell membrane</keyword>
<feature type="transmembrane region" description="Helical" evidence="6">
    <location>
        <begin position="116"/>
        <end position="138"/>
    </location>
</feature>
<dbReference type="GO" id="GO:0140359">
    <property type="term" value="F:ABC-type transporter activity"/>
    <property type="evidence" value="ECO:0007669"/>
    <property type="project" value="InterPro"/>
</dbReference>
<proteinExistence type="predicted"/>
<keyword evidence="8" id="KW-1185">Reference proteome</keyword>
<feature type="transmembrane region" description="Helical" evidence="6">
    <location>
        <begin position="62"/>
        <end position="82"/>
    </location>
</feature>
<feature type="transmembrane region" description="Helical" evidence="6">
    <location>
        <begin position="174"/>
        <end position="194"/>
    </location>
</feature>
<dbReference type="InterPro" id="IPR051449">
    <property type="entry name" value="ABC-2_transporter_component"/>
</dbReference>
<evidence type="ECO:0000313" key="7">
    <source>
        <dbReference type="EMBL" id="EPD12805.1"/>
    </source>
</evidence>
<feature type="transmembrane region" description="Helical" evidence="6">
    <location>
        <begin position="12"/>
        <end position="36"/>
    </location>
</feature>
<sequence>MNSFTIASRELRSLFLSPLAWTILGVSQLILAYMFLTQIDYYLAIQPKLIGIPGAPGVTDLIVAPLFGNAAVILLLIIPLLTMRTISDERRNKTISLLFSAPVSLTEIVLGKFLAIFAFLLIILLSITLMPLSLLTVGELDIGKLFACLLAMVLLMASFNALGLYMSAIASQPTVAAIGSFGALLLLWIIDWAGNSSSVLEYISIMRHFENLLRGLIHSTDIFYFILFIAGFLILSIRRLDNDRLQK</sequence>
<evidence type="ECO:0000256" key="4">
    <source>
        <dbReference type="ARBA" id="ARBA00022989"/>
    </source>
</evidence>
<keyword evidence="4 6" id="KW-1133">Transmembrane helix</keyword>
<dbReference type="RefSeq" id="WP_015006597.1">
    <property type="nucleotide sequence ID" value="NZ_JARGOU010000005.1"/>
</dbReference>
<evidence type="ECO:0000256" key="3">
    <source>
        <dbReference type="ARBA" id="ARBA00022692"/>
    </source>
</evidence>
<evidence type="ECO:0000313" key="8">
    <source>
        <dbReference type="Proteomes" id="UP000015462"/>
    </source>
</evidence>
<evidence type="ECO:0000256" key="5">
    <source>
        <dbReference type="ARBA" id="ARBA00023136"/>
    </source>
</evidence>
<keyword evidence="3 6" id="KW-0812">Transmembrane</keyword>
<feature type="transmembrane region" description="Helical" evidence="6">
    <location>
        <begin position="145"/>
        <end position="168"/>
    </location>
</feature>
<dbReference type="Proteomes" id="UP000015462">
    <property type="component" value="Unassembled WGS sequence"/>
</dbReference>
<gene>
    <name evidence="7" type="ORF">L196_08046</name>
</gene>
<dbReference type="PANTHER" id="PTHR30294">
    <property type="entry name" value="MEMBRANE COMPONENT OF ABC TRANSPORTER YHHJ-RELATED"/>
    <property type="match status" value="1"/>
</dbReference>
<organism evidence="7 8">
    <name type="scientific">Cycloclasticus pugetii</name>
    <dbReference type="NCBI Taxonomy" id="34068"/>
    <lineage>
        <taxon>Bacteria</taxon>
        <taxon>Pseudomonadati</taxon>
        <taxon>Pseudomonadota</taxon>
        <taxon>Gammaproteobacteria</taxon>
        <taxon>Thiotrichales</taxon>
        <taxon>Piscirickettsiaceae</taxon>
        <taxon>Cycloclasticus</taxon>
    </lineage>
</organism>
<evidence type="ECO:0000256" key="1">
    <source>
        <dbReference type="ARBA" id="ARBA00004651"/>
    </source>
</evidence>
<name>A0AB33Z0S2_9GAMM</name>
<dbReference type="GO" id="GO:0005886">
    <property type="term" value="C:plasma membrane"/>
    <property type="evidence" value="ECO:0007669"/>
    <property type="project" value="UniProtKB-SubCell"/>
</dbReference>
<dbReference type="Pfam" id="PF12679">
    <property type="entry name" value="ABC2_membrane_2"/>
    <property type="match status" value="1"/>
</dbReference>
<reference evidence="7 8" key="1">
    <citation type="journal article" date="2013" name="Genome Announc.">
        <title>Genome Sequence of the Pyrene- and Fluoranthene-Degrading Bacterium Cycloclasticus sp. Strain PY97M.</title>
        <authorList>
            <person name="Cui Z."/>
            <person name="Xu G."/>
            <person name="Li Q."/>
            <person name="Gao W."/>
            <person name="Zheng L."/>
        </authorList>
    </citation>
    <scope>NUCLEOTIDE SEQUENCE [LARGE SCALE GENOMIC DNA]</scope>
    <source>
        <strain evidence="7 8">PY97M</strain>
    </source>
</reference>
<evidence type="ECO:0000256" key="2">
    <source>
        <dbReference type="ARBA" id="ARBA00022475"/>
    </source>
</evidence>
<evidence type="ECO:0000256" key="6">
    <source>
        <dbReference type="SAM" id="Phobius"/>
    </source>
</evidence>
<dbReference type="EMBL" id="ASHL01000006">
    <property type="protein sequence ID" value="EPD12805.1"/>
    <property type="molecule type" value="Genomic_DNA"/>
</dbReference>
<comment type="caution">
    <text evidence="7">The sequence shown here is derived from an EMBL/GenBank/DDBJ whole genome shotgun (WGS) entry which is preliminary data.</text>
</comment>
<dbReference type="AlphaFoldDB" id="A0AB33Z0S2"/>
<protein>
    <submittedName>
        <fullName evidence="7">ABC transporter permease</fullName>
    </submittedName>
</protein>
<feature type="transmembrane region" description="Helical" evidence="6">
    <location>
        <begin position="215"/>
        <end position="237"/>
    </location>
</feature>